<keyword evidence="3 5" id="KW-1133">Transmembrane helix</keyword>
<comment type="subcellular location">
    <subcellularLocation>
        <location evidence="1">Membrane</location>
        <topology evidence="1">Multi-pass membrane protein</topology>
    </subcellularLocation>
</comment>
<feature type="transmembrane region" description="Helical" evidence="5">
    <location>
        <begin position="115"/>
        <end position="139"/>
    </location>
</feature>
<dbReference type="InterPro" id="IPR007568">
    <property type="entry name" value="RTA1"/>
</dbReference>
<evidence type="ECO:0000256" key="3">
    <source>
        <dbReference type="ARBA" id="ARBA00022989"/>
    </source>
</evidence>
<evidence type="ECO:0000313" key="6">
    <source>
        <dbReference type="EMBL" id="EPS30730.1"/>
    </source>
</evidence>
<reference evidence="6 7" key="1">
    <citation type="journal article" date="2013" name="PLoS ONE">
        <title>Genomic and secretomic analyses reveal unique features of the lignocellulolytic enzyme system of Penicillium decumbens.</title>
        <authorList>
            <person name="Liu G."/>
            <person name="Zhang L."/>
            <person name="Wei X."/>
            <person name="Zou G."/>
            <person name="Qin Y."/>
            <person name="Ma L."/>
            <person name="Li J."/>
            <person name="Zheng H."/>
            <person name="Wang S."/>
            <person name="Wang C."/>
            <person name="Xun L."/>
            <person name="Zhao G.-P."/>
            <person name="Zhou Z."/>
            <person name="Qu Y."/>
        </authorList>
    </citation>
    <scope>NUCLEOTIDE SEQUENCE [LARGE SCALE GENOMIC DNA]</scope>
    <source>
        <strain evidence="7">114-2 / CGMCC 5302</strain>
    </source>
</reference>
<keyword evidence="4 5" id="KW-0472">Membrane</keyword>
<feature type="transmembrane region" description="Helical" evidence="5">
    <location>
        <begin position="196"/>
        <end position="218"/>
    </location>
</feature>
<evidence type="ECO:0000256" key="4">
    <source>
        <dbReference type="ARBA" id="ARBA00023136"/>
    </source>
</evidence>
<feature type="transmembrane region" description="Helical" evidence="5">
    <location>
        <begin position="12"/>
        <end position="32"/>
    </location>
</feature>
<dbReference type="AlphaFoldDB" id="S7ZJB9"/>
<dbReference type="OrthoDB" id="3358017at2759"/>
<protein>
    <recommendedName>
        <fullName evidence="8">RTA1 like protein</fullName>
    </recommendedName>
</protein>
<keyword evidence="2 5" id="KW-0812">Transmembrane</keyword>
<dbReference type="Pfam" id="PF04479">
    <property type="entry name" value="RTA1"/>
    <property type="match status" value="1"/>
</dbReference>
<feature type="transmembrane region" description="Helical" evidence="5">
    <location>
        <begin position="230"/>
        <end position="250"/>
    </location>
</feature>
<evidence type="ECO:0000256" key="2">
    <source>
        <dbReference type="ARBA" id="ARBA00022692"/>
    </source>
</evidence>
<evidence type="ECO:0000313" key="7">
    <source>
        <dbReference type="Proteomes" id="UP000019376"/>
    </source>
</evidence>
<feature type="transmembrane region" description="Helical" evidence="5">
    <location>
        <begin position="39"/>
        <end position="62"/>
    </location>
</feature>
<accession>S7ZJB9</accession>
<feature type="transmembrane region" description="Helical" evidence="5">
    <location>
        <begin position="74"/>
        <end position="94"/>
    </location>
</feature>
<sequence length="289" mass="32574">MDNFVFYYYKPSLAAAVIFTVLFGLSSILHFYQLIRTRTWFMIPFFIGALLETIGYIGRLLASFQAPDYTKGPYIMQSALILIAPAFLAASIYMTLGRIIQMLDAEKLSLIRVRWLTKIFVGGDVLSFLMQASGAGILVSSSNGPSTGEHIIIGGLFVQIIFFGLFAISAVIFHTRVNKAPTPRSIELKYLWTRHMIALYVSSILILIRSVIRVVEYLQGYNGYLMKHEAYIYVFDALLMFVTVLVLQYIHPSEINCLIGRGEKYSEKAVHIRTFVPVSALDLQRPGEA</sequence>
<dbReference type="STRING" id="933388.S7ZJB9"/>
<evidence type="ECO:0000256" key="1">
    <source>
        <dbReference type="ARBA" id="ARBA00004141"/>
    </source>
</evidence>
<dbReference type="HOGENOM" id="CLU_033465_3_1_1"/>
<evidence type="ECO:0000256" key="5">
    <source>
        <dbReference type="SAM" id="Phobius"/>
    </source>
</evidence>
<dbReference type="Proteomes" id="UP000019376">
    <property type="component" value="Unassembled WGS sequence"/>
</dbReference>
<dbReference type="PhylomeDB" id="S7ZJB9"/>
<proteinExistence type="predicted"/>
<keyword evidence="7" id="KW-1185">Reference proteome</keyword>
<dbReference type="PANTHER" id="PTHR31465:SF35">
    <property type="entry name" value="RTA1 DOMAIN PROTEIN-RELATED"/>
    <property type="match status" value="1"/>
</dbReference>
<organism evidence="6 7">
    <name type="scientific">Penicillium oxalicum (strain 114-2 / CGMCC 5302)</name>
    <name type="common">Penicillium decumbens</name>
    <dbReference type="NCBI Taxonomy" id="933388"/>
    <lineage>
        <taxon>Eukaryota</taxon>
        <taxon>Fungi</taxon>
        <taxon>Dikarya</taxon>
        <taxon>Ascomycota</taxon>
        <taxon>Pezizomycotina</taxon>
        <taxon>Eurotiomycetes</taxon>
        <taxon>Eurotiomycetidae</taxon>
        <taxon>Eurotiales</taxon>
        <taxon>Aspergillaceae</taxon>
        <taxon>Penicillium</taxon>
    </lineage>
</organism>
<feature type="transmembrane region" description="Helical" evidence="5">
    <location>
        <begin position="151"/>
        <end position="175"/>
    </location>
</feature>
<evidence type="ECO:0008006" key="8">
    <source>
        <dbReference type="Google" id="ProtNLM"/>
    </source>
</evidence>
<dbReference type="EMBL" id="KB644412">
    <property type="protein sequence ID" value="EPS30730.1"/>
    <property type="molecule type" value="Genomic_DNA"/>
</dbReference>
<dbReference type="GO" id="GO:0016020">
    <property type="term" value="C:membrane"/>
    <property type="evidence" value="ECO:0007669"/>
    <property type="project" value="UniProtKB-SubCell"/>
</dbReference>
<dbReference type="PANTHER" id="PTHR31465">
    <property type="entry name" value="PROTEIN RTA1-RELATED"/>
    <property type="match status" value="1"/>
</dbReference>
<gene>
    <name evidence="6" type="ORF">PDE_05682</name>
</gene>
<name>S7ZJB9_PENO1</name>
<dbReference type="eggNOG" id="ENOG502QURG">
    <property type="taxonomic scope" value="Eukaryota"/>
</dbReference>